<evidence type="ECO:0000313" key="3">
    <source>
        <dbReference type="EMBL" id="MBC2837388.1"/>
    </source>
</evidence>
<dbReference type="InterPro" id="IPR047784">
    <property type="entry name" value="TrgA"/>
</dbReference>
<dbReference type="AlphaFoldDB" id="A0A842IFG7"/>
<feature type="chain" id="PRO_5032696118" evidence="2">
    <location>
        <begin position="22"/>
        <end position="146"/>
    </location>
</feature>
<name>A0A842IFG7_9RHOB</name>
<keyword evidence="4" id="KW-1185">Reference proteome</keyword>
<dbReference type="Proteomes" id="UP000555411">
    <property type="component" value="Unassembled WGS sequence"/>
</dbReference>
<keyword evidence="1" id="KW-0812">Transmembrane</keyword>
<evidence type="ECO:0000313" key="4">
    <source>
        <dbReference type="Proteomes" id="UP000555411"/>
    </source>
</evidence>
<organism evidence="3 4">
    <name type="scientific">Paragemmobacter straminiformis</name>
    <dbReference type="NCBI Taxonomy" id="2045119"/>
    <lineage>
        <taxon>Bacteria</taxon>
        <taxon>Pseudomonadati</taxon>
        <taxon>Pseudomonadota</taxon>
        <taxon>Alphaproteobacteria</taxon>
        <taxon>Rhodobacterales</taxon>
        <taxon>Paracoccaceae</taxon>
        <taxon>Paragemmobacter</taxon>
    </lineage>
</organism>
<dbReference type="NCBIfam" id="NF033773">
    <property type="entry name" value="tellur_TrgA"/>
    <property type="match status" value="1"/>
</dbReference>
<feature type="transmembrane region" description="Helical" evidence="1">
    <location>
        <begin position="114"/>
        <end position="136"/>
    </location>
</feature>
<feature type="transmembrane region" description="Helical" evidence="1">
    <location>
        <begin position="65"/>
        <end position="86"/>
    </location>
</feature>
<reference evidence="3 4" key="1">
    <citation type="journal article" date="2017" name="Int. J. Syst. Evol. Microbiol.">
        <title>Gemmobacter straminiformis sp. nov., isolated from an artificial fountain.</title>
        <authorList>
            <person name="Kang J.Y."/>
            <person name="Kim M.J."/>
            <person name="Chun J."/>
            <person name="Son K.P."/>
            <person name="Jahng K.Y."/>
        </authorList>
    </citation>
    <scope>NUCLEOTIDE SEQUENCE [LARGE SCALE GENOMIC DNA]</scope>
    <source>
        <strain evidence="3 4">CAM-8</strain>
    </source>
</reference>
<keyword evidence="2" id="KW-0732">Signal</keyword>
<evidence type="ECO:0000256" key="1">
    <source>
        <dbReference type="SAM" id="Phobius"/>
    </source>
</evidence>
<keyword evidence="1" id="KW-1133">Transmembrane helix</keyword>
<feature type="transmembrane region" description="Helical" evidence="1">
    <location>
        <begin position="34"/>
        <end position="53"/>
    </location>
</feature>
<protein>
    <submittedName>
        <fullName evidence="3">TrgA family protein</fullName>
    </submittedName>
</protein>
<dbReference type="RefSeq" id="WP_185799004.1">
    <property type="nucleotide sequence ID" value="NZ_JACLQD010000006.1"/>
</dbReference>
<proteinExistence type="predicted"/>
<dbReference type="EMBL" id="JACLQD010000006">
    <property type="protein sequence ID" value="MBC2837388.1"/>
    <property type="molecule type" value="Genomic_DNA"/>
</dbReference>
<keyword evidence="1" id="KW-0472">Membrane</keyword>
<accession>A0A842IFG7</accession>
<sequence>MPTAPKLFAALAFGLLGWVAAAVLAPTLPEGQQVGWLRECAFLAGLVCGWRFMGRETGRGFASAAGAGLGCAIGMVALVTVGAAIYEMLEAAVRRHYPGPFEALMGMVQFAYKYVLMMGYAPFLILLGVGGMLFGAMTEAVGRRWK</sequence>
<gene>
    <name evidence="3" type="ORF">H7F16_17855</name>
</gene>
<evidence type="ECO:0000256" key="2">
    <source>
        <dbReference type="SAM" id="SignalP"/>
    </source>
</evidence>
<feature type="signal peptide" evidence="2">
    <location>
        <begin position="1"/>
        <end position="21"/>
    </location>
</feature>
<comment type="caution">
    <text evidence="3">The sequence shown here is derived from an EMBL/GenBank/DDBJ whole genome shotgun (WGS) entry which is preliminary data.</text>
</comment>